<dbReference type="RefSeq" id="WP_034814667.1">
    <property type="nucleotide sequence ID" value="NZ_JANIEK010000018.1"/>
</dbReference>
<evidence type="ECO:0000313" key="2">
    <source>
        <dbReference type="Proteomes" id="UP001206821"/>
    </source>
</evidence>
<evidence type="ECO:0000313" key="1">
    <source>
        <dbReference type="EMBL" id="MCT4795104.1"/>
    </source>
</evidence>
<organism evidence="1 2">
    <name type="scientific">Exiguobacterium alkaliphilum</name>
    <dbReference type="NCBI Taxonomy" id="1428684"/>
    <lineage>
        <taxon>Bacteria</taxon>
        <taxon>Bacillati</taxon>
        <taxon>Bacillota</taxon>
        <taxon>Bacilli</taxon>
        <taxon>Bacillales</taxon>
        <taxon>Bacillales Family XII. Incertae Sedis</taxon>
        <taxon>Exiguobacterium</taxon>
    </lineage>
</organism>
<dbReference type="Gene3D" id="1.10.340.20">
    <property type="entry name" value="Apc36109-like domain"/>
    <property type="match status" value="1"/>
</dbReference>
<dbReference type="Pfam" id="PF08958">
    <property type="entry name" value="DUF1871"/>
    <property type="match status" value="1"/>
</dbReference>
<accession>A0ABT2KXF1</accession>
<comment type="caution">
    <text evidence="1">The sequence shown here is derived from an EMBL/GenBank/DDBJ whole genome shotgun (WGS) entry which is preliminary data.</text>
</comment>
<protein>
    <submittedName>
        <fullName evidence="1">YugE family protein</fullName>
    </submittedName>
</protein>
<proteinExistence type="predicted"/>
<name>A0ABT2KXF1_9BACL</name>
<dbReference type="InterPro" id="IPR015053">
    <property type="entry name" value="DUF1871"/>
</dbReference>
<dbReference type="InterPro" id="IPR023162">
    <property type="entry name" value="Apc36109-like_dom_sf"/>
</dbReference>
<sequence>MRAEDLLLAWDPLGYGVGSYGPEFDDIAVALTEVGTEEELSTRIRHILTDAFDECPTESDTRAMARRLLASSQSCQL</sequence>
<dbReference type="SUPFAM" id="SSF116922">
    <property type="entry name" value="YugE-like"/>
    <property type="match status" value="1"/>
</dbReference>
<reference evidence="1 2" key="1">
    <citation type="submission" date="2022-07" db="EMBL/GenBank/DDBJ databases">
        <title>Genomic and pangenome structural analysis of the polyextremophile Exiguobacterium.</title>
        <authorList>
            <person name="Shen L."/>
        </authorList>
    </citation>
    <scope>NUCLEOTIDE SEQUENCE [LARGE SCALE GENOMIC DNA]</scope>
    <source>
        <strain evidence="1 2">12_1</strain>
    </source>
</reference>
<dbReference type="Proteomes" id="UP001206821">
    <property type="component" value="Unassembled WGS sequence"/>
</dbReference>
<gene>
    <name evidence="1" type="ORF">NQG31_06080</name>
</gene>
<keyword evidence="2" id="KW-1185">Reference proteome</keyword>
<dbReference type="EMBL" id="JANIEK010000018">
    <property type="protein sequence ID" value="MCT4795104.1"/>
    <property type="molecule type" value="Genomic_DNA"/>
</dbReference>